<dbReference type="SUPFAM" id="SSF142433">
    <property type="entry name" value="CinA-like"/>
    <property type="match status" value="1"/>
</dbReference>
<dbReference type="EC" id="3.5.1.42" evidence="2"/>
<accession>A0A5B9P7T7</accession>
<proteinExistence type="predicted"/>
<name>A0A5B9P7T7_9BACT</name>
<gene>
    <name evidence="2" type="primary">pncC</name>
    <name evidence="2" type="ORF">MFFC18_05060</name>
</gene>
<organism evidence="2 3">
    <name type="scientific">Mariniblastus fucicola</name>
    <dbReference type="NCBI Taxonomy" id="980251"/>
    <lineage>
        <taxon>Bacteria</taxon>
        <taxon>Pseudomonadati</taxon>
        <taxon>Planctomycetota</taxon>
        <taxon>Planctomycetia</taxon>
        <taxon>Pirellulales</taxon>
        <taxon>Pirellulaceae</taxon>
        <taxon>Mariniblastus</taxon>
    </lineage>
</organism>
<dbReference type="NCBIfam" id="TIGR00199">
    <property type="entry name" value="PncC_domain"/>
    <property type="match status" value="1"/>
</dbReference>
<evidence type="ECO:0000259" key="1">
    <source>
        <dbReference type="Pfam" id="PF02464"/>
    </source>
</evidence>
<dbReference type="InterPro" id="IPR008136">
    <property type="entry name" value="CinA_C"/>
</dbReference>
<protein>
    <submittedName>
        <fullName evidence="2">Nicotinamide-nucleotide amidohydrolase PncC</fullName>
        <ecNumber evidence="2">3.5.1.42</ecNumber>
    </submittedName>
</protein>
<feature type="domain" description="CinA C-terminal" evidence="1">
    <location>
        <begin position="12"/>
        <end position="167"/>
    </location>
</feature>
<reference evidence="2 3" key="1">
    <citation type="submission" date="2019-08" db="EMBL/GenBank/DDBJ databases">
        <title>Deep-cultivation of Planctomycetes and their phenomic and genomic characterization uncovers novel biology.</title>
        <authorList>
            <person name="Wiegand S."/>
            <person name="Jogler M."/>
            <person name="Boedeker C."/>
            <person name="Pinto D."/>
            <person name="Vollmers J."/>
            <person name="Rivas-Marin E."/>
            <person name="Kohn T."/>
            <person name="Peeters S.H."/>
            <person name="Heuer A."/>
            <person name="Rast P."/>
            <person name="Oberbeckmann S."/>
            <person name="Bunk B."/>
            <person name="Jeske O."/>
            <person name="Meyerdierks A."/>
            <person name="Storesund J.E."/>
            <person name="Kallscheuer N."/>
            <person name="Luecker S."/>
            <person name="Lage O.M."/>
            <person name="Pohl T."/>
            <person name="Merkel B.J."/>
            <person name="Hornburger P."/>
            <person name="Mueller R.-W."/>
            <person name="Bruemmer F."/>
            <person name="Labrenz M."/>
            <person name="Spormann A.M."/>
            <person name="Op den Camp H."/>
            <person name="Overmann J."/>
            <person name="Amann R."/>
            <person name="Jetten M.S.M."/>
            <person name="Mascher T."/>
            <person name="Medema M.H."/>
            <person name="Devos D.P."/>
            <person name="Kaster A.-K."/>
            <person name="Ovreas L."/>
            <person name="Rohde M."/>
            <person name="Galperin M.Y."/>
            <person name="Jogler C."/>
        </authorList>
    </citation>
    <scope>NUCLEOTIDE SEQUENCE [LARGE SCALE GENOMIC DNA]</scope>
    <source>
        <strain evidence="2 3">FC18</strain>
    </source>
</reference>
<dbReference type="KEGG" id="mff:MFFC18_05060"/>
<keyword evidence="3" id="KW-1185">Reference proteome</keyword>
<evidence type="ECO:0000313" key="3">
    <source>
        <dbReference type="Proteomes" id="UP000322214"/>
    </source>
</evidence>
<evidence type="ECO:0000313" key="2">
    <source>
        <dbReference type="EMBL" id="QEG20656.1"/>
    </source>
</evidence>
<dbReference type="OrthoDB" id="281405at2"/>
<dbReference type="AlphaFoldDB" id="A0A5B9P7T7"/>
<keyword evidence="2" id="KW-0378">Hydrolase</keyword>
<dbReference type="RefSeq" id="WP_084417149.1">
    <property type="nucleotide sequence ID" value="NZ_CP042912.1"/>
</dbReference>
<dbReference type="Proteomes" id="UP000322214">
    <property type="component" value="Chromosome"/>
</dbReference>
<dbReference type="GO" id="GO:0019159">
    <property type="term" value="F:nicotinamide-nucleotide amidase activity"/>
    <property type="evidence" value="ECO:0007669"/>
    <property type="project" value="UniProtKB-EC"/>
</dbReference>
<sequence>MLDGQDLNSRLEELAVRVATVLKERGQKIVFAESCTGGKMAAAMTTVPGISASFCGSAVTYREATKTEWLSVAESDLAEHTAESEFTTRKMAQSVLEKTPEADFSVAITGHLGPGVEAAIDGRIFVVLSKRADGSFVFNAAEFRLGGGDRKQRQTEAACFALQHFMDAIATVQN</sequence>
<dbReference type="STRING" id="980251.GCA_001642875_02309"/>
<dbReference type="Pfam" id="PF02464">
    <property type="entry name" value="CinA"/>
    <property type="match status" value="1"/>
</dbReference>
<dbReference type="InterPro" id="IPR036653">
    <property type="entry name" value="CinA-like_C"/>
</dbReference>
<dbReference type="EMBL" id="CP042912">
    <property type="protein sequence ID" value="QEG20656.1"/>
    <property type="molecule type" value="Genomic_DNA"/>
</dbReference>
<dbReference type="Gene3D" id="3.90.950.20">
    <property type="entry name" value="CinA-like"/>
    <property type="match status" value="1"/>
</dbReference>